<dbReference type="GO" id="GO:0008664">
    <property type="term" value="F:RNA 2',3'-cyclic 3'-phosphodiesterase activity"/>
    <property type="evidence" value="ECO:0007669"/>
    <property type="project" value="UniProtKB-EC"/>
</dbReference>
<comment type="similarity">
    <text evidence="2">Belongs to the 2H phosphoesterase superfamily. ThpR family.</text>
</comment>
<evidence type="ECO:0000313" key="4">
    <source>
        <dbReference type="Proteomes" id="UP000243528"/>
    </source>
</evidence>
<dbReference type="HAMAP" id="MF_01940">
    <property type="entry name" value="RNA_CPDase"/>
    <property type="match status" value="1"/>
</dbReference>
<keyword evidence="4" id="KW-1185">Reference proteome</keyword>
<dbReference type="Gene3D" id="3.90.1140.10">
    <property type="entry name" value="Cyclic phosphodiesterase"/>
    <property type="match status" value="1"/>
</dbReference>
<dbReference type="OrthoDB" id="9787070at2"/>
<accession>A0A2P8DM06</accession>
<dbReference type="RefSeq" id="WP_106539222.1">
    <property type="nucleotide sequence ID" value="NZ_PYGE01000020.1"/>
</dbReference>
<dbReference type="PANTHER" id="PTHR35561">
    <property type="entry name" value="RNA 2',3'-CYCLIC PHOSPHODIESTERASE"/>
    <property type="match status" value="1"/>
</dbReference>
<dbReference type="Proteomes" id="UP000243528">
    <property type="component" value="Unassembled WGS sequence"/>
</dbReference>
<dbReference type="InterPro" id="IPR009097">
    <property type="entry name" value="Cyclic_Pdiesterase"/>
</dbReference>
<organism evidence="3 4">
    <name type="scientific">Haloactinopolyspora alba</name>
    <dbReference type="NCBI Taxonomy" id="648780"/>
    <lineage>
        <taxon>Bacteria</taxon>
        <taxon>Bacillati</taxon>
        <taxon>Actinomycetota</taxon>
        <taxon>Actinomycetes</taxon>
        <taxon>Jiangellales</taxon>
        <taxon>Jiangellaceae</taxon>
        <taxon>Haloactinopolyspora</taxon>
    </lineage>
</organism>
<evidence type="ECO:0000256" key="2">
    <source>
        <dbReference type="HAMAP-Rule" id="MF_01940"/>
    </source>
</evidence>
<proteinExistence type="inferred from homology"/>
<evidence type="ECO:0000313" key="3">
    <source>
        <dbReference type="EMBL" id="PSK98246.1"/>
    </source>
</evidence>
<name>A0A2P8DM06_9ACTN</name>
<dbReference type="NCBIfam" id="TIGR02258">
    <property type="entry name" value="2_5_ligase"/>
    <property type="match status" value="1"/>
</dbReference>
<sequence length="189" mass="20675">MRLFVALLPPRAAVEHLAAAVEPLRDDVLRWAGTDAWHVTLAFYGELPDSVLDDVTARVARAARRHPAVELTLAGAGRFGKAVLWAGVQGDVAAVRRCAQSMRAVGRRVGVPPDDSKFRPHVTLARSRRPRDLRWYVEQLAGYQGPAWTVTEVALVRSDLDTEPGAGPRYDVVGRFPLGDVTTPPPAQR</sequence>
<comment type="function">
    <text evidence="2">Hydrolyzes RNA 2',3'-cyclic phosphodiester to an RNA 2'-phosphomonoester.</text>
</comment>
<protein>
    <recommendedName>
        <fullName evidence="2">RNA 2',3'-cyclic phosphodiesterase</fullName>
        <shortName evidence="2">RNA 2',3'-CPDase</shortName>
        <ecNumber evidence="2">3.1.4.58</ecNumber>
    </recommendedName>
</protein>
<gene>
    <name evidence="3" type="ORF">CLV30_12032</name>
</gene>
<feature type="active site" description="Proton donor" evidence="2">
    <location>
        <position position="38"/>
    </location>
</feature>
<dbReference type="Pfam" id="PF13563">
    <property type="entry name" value="2_5_RNA_ligase2"/>
    <property type="match status" value="1"/>
</dbReference>
<reference evidence="3 4" key="1">
    <citation type="submission" date="2018-03" db="EMBL/GenBank/DDBJ databases">
        <title>Genomic Encyclopedia of Archaeal and Bacterial Type Strains, Phase II (KMG-II): from individual species to whole genera.</title>
        <authorList>
            <person name="Goeker M."/>
        </authorList>
    </citation>
    <scope>NUCLEOTIDE SEQUENCE [LARGE SCALE GENOMIC DNA]</scope>
    <source>
        <strain evidence="3 4">DSM 45211</strain>
    </source>
</reference>
<dbReference type="GO" id="GO:0004113">
    <property type="term" value="F:2',3'-cyclic-nucleotide 3'-phosphodiesterase activity"/>
    <property type="evidence" value="ECO:0007669"/>
    <property type="project" value="InterPro"/>
</dbReference>
<keyword evidence="1 2" id="KW-0378">Hydrolase</keyword>
<dbReference type="EMBL" id="PYGE01000020">
    <property type="protein sequence ID" value="PSK98246.1"/>
    <property type="molecule type" value="Genomic_DNA"/>
</dbReference>
<dbReference type="EC" id="3.1.4.58" evidence="2"/>
<evidence type="ECO:0000256" key="1">
    <source>
        <dbReference type="ARBA" id="ARBA00022801"/>
    </source>
</evidence>
<dbReference type="AlphaFoldDB" id="A0A2P8DM06"/>
<dbReference type="SUPFAM" id="SSF55144">
    <property type="entry name" value="LigT-like"/>
    <property type="match status" value="1"/>
</dbReference>
<dbReference type="GO" id="GO:0016874">
    <property type="term" value="F:ligase activity"/>
    <property type="evidence" value="ECO:0007669"/>
    <property type="project" value="UniProtKB-KW"/>
</dbReference>
<dbReference type="PANTHER" id="PTHR35561:SF1">
    <property type="entry name" value="RNA 2',3'-CYCLIC PHOSPHODIESTERASE"/>
    <property type="match status" value="1"/>
</dbReference>
<comment type="caution">
    <text evidence="3">The sequence shown here is derived from an EMBL/GenBank/DDBJ whole genome shotgun (WGS) entry which is preliminary data.</text>
</comment>
<feature type="active site" description="Proton acceptor" evidence="2">
    <location>
        <position position="121"/>
    </location>
</feature>
<feature type="short sequence motif" description="HXTX 1" evidence="2">
    <location>
        <begin position="38"/>
        <end position="41"/>
    </location>
</feature>
<comment type="catalytic activity">
    <reaction evidence="2">
        <text>a 3'-end 2',3'-cyclophospho-ribonucleotide-RNA + H2O = a 3'-end 2'-phospho-ribonucleotide-RNA + H(+)</text>
        <dbReference type="Rhea" id="RHEA:11828"/>
        <dbReference type="Rhea" id="RHEA-COMP:10464"/>
        <dbReference type="Rhea" id="RHEA-COMP:17353"/>
        <dbReference type="ChEBI" id="CHEBI:15377"/>
        <dbReference type="ChEBI" id="CHEBI:15378"/>
        <dbReference type="ChEBI" id="CHEBI:83064"/>
        <dbReference type="ChEBI" id="CHEBI:173113"/>
        <dbReference type="EC" id="3.1.4.58"/>
    </reaction>
</comment>
<feature type="short sequence motif" description="HXTX 2" evidence="2">
    <location>
        <begin position="121"/>
        <end position="124"/>
    </location>
</feature>
<dbReference type="InterPro" id="IPR004175">
    <property type="entry name" value="RNA_CPDase"/>
</dbReference>
<keyword evidence="3" id="KW-0436">Ligase</keyword>